<accession>A0A1F7Z0S0</accession>
<keyword evidence="1" id="KW-0413">Isomerase</keyword>
<dbReference type="InterPro" id="IPR013785">
    <property type="entry name" value="Aldolase_TIM"/>
</dbReference>
<dbReference type="InterPro" id="IPR000652">
    <property type="entry name" value="Triosephosphate_isomerase"/>
</dbReference>
<reference evidence="2 3" key="1">
    <citation type="journal article" date="2016" name="Nat. Commun.">
        <title>Thousands of microbial genomes shed light on interconnected biogeochemical processes in an aquifer system.</title>
        <authorList>
            <person name="Anantharaman K."/>
            <person name="Brown C.T."/>
            <person name="Hug L.A."/>
            <person name="Sharon I."/>
            <person name="Castelle C.J."/>
            <person name="Probst A.J."/>
            <person name="Thomas B.C."/>
            <person name="Singh A."/>
            <person name="Wilkins M.J."/>
            <person name="Karaoz U."/>
            <person name="Brodie E.L."/>
            <person name="Williams K.H."/>
            <person name="Hubbard S.S."/>
            <person name="Banfield J.F."/>
        </authorList>
    </citation>
    <scope>NUCLEOTIDE SEQUENCE [LARGE SCALE GENOMIC DNA]</scope>
</reference>
<evidence type="ECO:0000313" key="2">
    <source>
        <dbReference type="EMBL" id="OGM33090.1"/>
    </source>
</evidence>
<organism evidence="2 3">
    <name type="scientific">Candidatus Woesebacteria bacterium RIFCSPHIGHO2_01_FULL_44_21</name>
    <dbReference type="NCBI Taxonomy" id="1802503"/>
    <lineage>
        <taxon>Bacteria</taxon>
        <taxon>Candidatus Woeseibacteriota</taxon>
    </lineage>
</organism>
<dbReference type="PROSITE" id="PS51440">
    <property type="entry name" value="TIM_2"/>
    <property type="match status" value="1"/>
</dbReference>
<dbReference type="NCBIfam" id="NF003302">
    <property type="entry name" value="PRK04302.1"/>
    <property type="match status" value="1"/>
</dbReference>
<dbReference type="Proteomes" id="UP000178870">
    <property type="component" value="Unassembled WGS sequence"/>
</dbReference>
<sequence length="219" mass="23398">MLFVNFKTYKESSGERVFDLVSQVEAASREAGIKVVAVVQATDIRETTMTSGLEIWAQHVDAVEFGAHTGAILPEAVLADGASGTFLNHSENKFEKFEELKSAVGHCKKLGLKTLVFAADLKELEKVLGLNPDFAAYEPPELVGSKTTSVAEAKPEVVAKAVELAHEARIPLIVGAGIKSQKDVRVSVSLGADGVAVASDIVKAHDPKKETLELLEGFK</sequence>
<evidence type="ECO:0000256" key="1">
    <source>
        <dbReference type="ARBA" id="ARBA00023235"/>
    </source>
</evidence>
<name>A0A1F7Z0S0_9BACT</name>
<dbReference type="GO" id="GO:0004807">
    <property type="term" value="F:triose-phosphate isomerase activity"/>
    <property type="evidence" value="ECO:0007669"/>
    <property type="project" value="InterPro"/>
</dbReference>
<proteinExistence type="predicted"/>
<dbReference type="EMBL" id="MGGP01000008">
    <property type="protein sequence ID" value="OGM33090.1"/>
    <property type="molecule type" value="Genomic_DNA"/>
</dbReference>
<dbReference type="Pfam" id="PF00121">
    <property type="entry name" value="TIM"/>
    <property type="match status" value="1"/>
</dbReference>
<dbReference type="Gene3D" id="3.20.20.70">
    <property type="entry name" value="Aldolase class I"/>
    <property type="match status" value="1"/>
</dbReference>
<gene>
    <name evidence="2" type="ORF">A2803_02015</name>
</gene>
<comment type="caution">
    <text evidence="2">The sequence shown here is derived from an EMBL/GenBank/DDBJ whole genome shotgun (WGS) entry which is preliminary data.</text>
</comment>
<dbReference type="AlphaFoldDB" id="A0A1F7Z0S0"/>
<protein>
    <submittedName>
        <fullName evidence="2">Uncharacterized protein</fullName>
    </submittedName>
</protein>
<dbReference type="SUPFAM" id="SSF51351">
    <property type="entry name" value="Triosephosphate isomerase (TIM)"/>
    <property type="match status" value="1"/>
</dbReference>
<dbReference type="InterPro" id="IPR035990">
    <property type="entry name" value="TIM_sf"/>
</dbReference>
<evidence type="ECO:0000313" key="3">
    <source>
        <dbReference type="Proteomes" id="UP000178870"/>
    </source>
</evidence>